<feature type="transmembrane region" description="Helical" evidence="7">
    <location>
        <begin position="288"/>
        <end position="307"/>
    </location>
</feature>
<feature type="transmembrane region" description="Helical" evidence="7">
    <location>
        <begin position="261"/>
        <end position="281"/>
    </location>
</feature>
<feature type="domain" description="Major facilitator superfamily (MFS) profile" evidence="8">
    <location>
        <begin position="214"/>
        <end position="411"/>
    </location>
</feature>
<dbReference type="GO" id="GO:0005886">
    <property type="term" value="C:plasma membrane"/>
    <property type="evidence" value="ECO:0007669"/>
    <property type="project" value="UniProtKB-SubCell"/>
</dbReference>
<keyword evidence="10" id="KW-1185">Reference proteome</keyword>
<evidence type="ECO:0000313" key="9">
    <source>
        <dbReference type="EMBL" id="SCM55890.1"/>
    </source>
</evidence>
<dbReference type="PANTHER" id="PTHR23522">
    <property type="entry name" value="BLL5896 PROTEIN"/>
    <property type="match status" value="1"/>
</dbReference>
<accession>A0A1G4G4M2</accession>
<dbReference type="NCBIfam" id="TIGR00889">
    <property type="entry name" value="2A0110"/>
    <property type="match status" value="1"/>
</dbReference>
<gene>
    <name evidence="9" type="primary">nupG</name>
    <name evidence="9" type="ORF">ING2E5A_0621</name>
</gene>
<dbReference type="PANTHER" id="PTHR23522:SF4">
    <property type="entry name" value="NUCLEOSIDE PERMEASE NUPG-RELATED"/>
    <property type="match status" value="1"/>
</dbReference>
<dbReference type="SUPFAM" id="SSF103473">
    <property type="entry name" value="MFS general substrate transporter"/>
    <property type="match status" value="1"/>
</dbReference>
<comment type="subcellular location">
    <subcellularLocation>
        <location evidence="1">Cell membrane</location>
        <topology evidence="1">Multi-pass membrane protein</topology>
    </subcellularLocation>
</comment>
<feature type="transmembrane region" description="Helical" evidence="7">
    <location>
        <begin position="137"/>
        <end position="155"/>
    </location>
</feature>
<dbReference type="PROSITE" id="PS50850">
    <property type="entry name" value="MFS"/>
    <property type="match status" value="1"/>
</dbReference>
<dbReference type="InterPro" id="IPR036259">
    <property type="entry name" value="MFS_trans_sf"/>
</dbReference>
<feature type="transmembrane region" description="Helical" evidence="7">
    <location>
        <begin position="71"/>
        <end position="89"/>
    </location>
</feature>
<dbReference type="Proteomes" id="UP000178485">
    <property type="component" value="Chromosome i"/>
</dbReference>
<dbReference type="InterPro" id="IPR004740">
    <property type="entry name" value="Nuc_H_symport"/>
</dbReference>
<evidence type="ECO:0000313" key="10">
    <source>
        <dbReference type="Proteomes" id="UP000178485"/>
    </source>
</evidence>
<dbReference type="GO" id="GO:0015213">
    <property type="term" value="F:uridine transmembrane transporter activity"/>
    <property type="evidence" value="ECO:0007669"/>
    <property type="project" value="TreeGrafter"/>
</dbReference>
<feature type="transmembrane region" description="Helical" evidence="7">
    <location>
        <begin position="95"/>
        <end position="116"/>
    </location>
</feature>
<feature type="transmembrane region" description="Helical" evidence="7">
    <location>
        <begin position="215"/>
        <end position="236"/>
    </location>
</feature>
<name>A0A1G4G4M2_9BACT</name>
<keyword evidence="2" id="KW-0813">Transport</keyword>
<protein>
    <submittedName>
        <fullName evidence="9">Nucleoside permease NupG</fullName>
    </submittedName>
</protein>
<evidence type="ECO:0000256" key="2">
    <source>
        <dbReference type="ARBA" id="ARBA00022448"/>
    </source>
</evidence>
<evidence type="ECO:0000256" key="5">
    <source>
        <dbReference type="ARBA" id="ARBA00022989"/>
    </source>
</evidence>
<feature type="transmembrane region" description="Helical" evidence="7">
    <location>
        <begin position="383"/>
        <end position="403"/>
    </location>
</feature>
<evidence type="ECO:0000256" key="6">
    <source>
        <dbReference type="ARBA" id="ARBA00023136"/>
    </source>
</evidence>
<dbReference type="STRING" id="1642646.ING2E5A_0621"/>
<sequence>MNIKIRLIVMNFLQYAVWGAWLISLGAYLGGGLKFSGVQIGSFFATMGIASLFMPGVMGIIADRWIPAQKLLGLCHLIAGLFLFLAAPQTEYAPLYTFVLLSVMFYMPTIALSNSVAYTSLSSKGYDTVRTFPPIRVWGTVGFIVSMIAVDLIRIDGVQLSKTSYQLYFSALLSLILGLYAFTLPNCEVNRSADRSSLVDRLGLRAFALFRHRQMATFFIFSMCLGIALQITNAFANDYLTNHFGNIEEFAGTFGVEHANILISLSQMSETLCILLIPFFLKRYGIKTVMLISMFAWVLRFGLLGAGDPGGGVWMLVLSMLIYGVAFDFFNISGSLYVEKVTEPAIRSSAQGVFMIMTNGFGAFVGSYAAGKVVDLVGWPHSWYLFAGYSVLIALLFMIFFNYRHEPEPLK</sequence>
<keyword evidence="6 7" id="KW-0472">Membrane</keyword>
<dbReference type="GO" id="GO:0015212">
    <property type="term" value="F:cytidine transmembrane transporter activity"/>
    <property type="evidence" value="ECO:0007669"/>
    <property type="project" value="TreeGrafter"/>
</dbReference>
<evidence type="ECO:0000256" key="7">
    <source>
        <dbReference type="SAM" id="Phobius"/>
    </source>
</evidence>
<feature type="transmembrane region" description="Helical" evidence="7">
    <location>
        <begin position="350"/>
        <end position="371"/>
    </location>
</feature>
<keyword evidence="3" id="KW-1003">Cell membrane</keyword>
<keyword evidence="4 7" id="KW-0812">Transmembrane</keyword>
<evidence type="ECO:0000256" key="1">
    <source>
        <dbReference type="ARBA" id="ARBA00004651"/>
    </source>
</evidence>
<dbReference type="KEGG" id="pmuc:ING2E5A_0621"/>
<dbReference type="FunFam" id="1.20.1250.20:FF:000012">
    <property type="entry name" value="Nucleoside permease NupG"/>
    <property type="match status" value="1"/>
</dbReference>
<dbReference type="InterPro" id="IPR020846">
    <property type="entry name" value="MFS_dom"/>
</dbReference>
<dbReference type="Gene3D" id="1.20.1250.20">
    <property type="entry name" value="MFS general substrate transporter like domains"/>
    <property type="match status" value="2"/>
</dbReference>
<dbReference type="AlphaFoldDB" id="A0A1G4G4M2"/>
<feature type="transmembrane region" description="Helical" evidence="7">
    <location>
        <begin position="313"/>
        <end position="338"/>
    </location>
</feature>
<dbReference type="RefSeq" id="WP_071136129.1">
    <property type="nucleotide sequence ID" value="NZ_LT608328.1"/>
</dbReference>
<proteinExistence type="predicted"/>
<evidence type="ECO:0000259" key="8">
    <source>
        <dbReference type="PROSITE" id="PS50850"/>
    </source>
</evidence>
<feature type="transmembrane region" description="Helical" evidence="7">
    <location>
        <begin position="43"/>
        <end position="62"/>
    </location>
</feature>
<feature type="transmembrane region" description="Helical" evidence="7">
    <location>
        <begin position="12"/>
        <end position="31"/>
    </location>
</feature>
<evidence type="ECO:0000256" key="4">
    <source>
        <dbReference type="ARBA" id="ARBA00022692"/>
    </source>
</evidence>
<evidence type="ECO:0000256" key="3">
    <source>
        <dbReference type="ARBA" id="ARBA00022475"/>
    </source>
</evidence>
<dbReference type="CDD" id="cd06177">
    <property type="entry name" value="MFS_NHS"/>
    <property type="match status" value="1"/>
</dbReference>
<organism evidence="9 10">
    <name type="scientific">Petrimonas mucosa</name>
    <dbReference type="NCBI Taxonomy" id="1642646"/>
    <lineage>
        <taxon>Bacteria</taxon>
        <taxon>Pseudomonadati</taxon>
        <taxon>Bacteroidota</taxon>
        <taxon>Bacteroidia</taxon>
        <taxon>Bacteroidales</taxon>
        <taxon>Dysgonomonadaceae</taxon>
        <taxon>Petrimonas</taxon>
    </lineage>
</organism>
<dbReference type="Pfam" id="PF03825">
    <property type="entry name" value="Nuc_H_symport"/>
    <property type="match status" value="1"/>
</dbReference>
<feature type="transmembrane region" description="Helical" evidence="7">
    <location>
        <begin position="167"/>
        <end position="187"/>
    </location>
</feature>
<dbReference type="EMBL" id="LT608328">
    <property type="protein sequence ID" value="SCM55890.1"/>
    <property type="molecule type" value="Genomic_DNA"/>
</dbReference>
<reference evidence="9 10" key="1">
    <citation type="submission" date="2016-08" db="EMBL/GenBank/DDBJ databases">
        <authorList>
            <person name="Seilhamer J.J."/>
        </authorList>
    </citation>
    <scope>NUCLEOTIDE SEQUENCE [LARGE SCALE GENOMIC DNA]</scope>
    <source>
        <strain evidence="9">ING2-E5A</strain>
    </source>
</reference>
<keyword evidence="5 7" id="KW-1133">Transmembrane helix</keyword>